<evidence type="ECO:0000313" key="3">
    <source>
        <dbReference type="Proteomes" id="UP000019149"/>
    </source>
</evidence>
<protein>
    <submittedName>
        <fullName evidence="2">Uncharacterized protein</fullName>
    </submittedName>
</protein>
<comment type="caution">
    <text evidence="2">The sequence shown here is derived from an EMBL/GenBank/DDBJ whole genome shotgun (WGS) entry which is preliminary data.</text>
</comment>
<feature type="region of interest" description="Disordered" evidence="1">
    <location>
        <begin position="90"/>
        <end position="115"/>
    </location>
</feature>
<dbReference type="AlphaFoldDB" id="W6U6Q2"/>
<feature type="region of interest" description="Disordered" evidence="1">
    <location>
        <begin position="46"/>
        <end position="75"/>
    </location>
</feature>
<feature type="compositionally biased region" description="Low complexity" evidence="1">
    <location>
        <begin position="381"/>
        <end position="390"/>
    </location>
</feature>
<sequence length="561" mass="63124">MIAQSQARDEDVEIGSIPPLLRSHPLELAKLGKELRRIEKRAALQRRERQNSVTGFTQIVPGLSSSSSSSCSSDGATELKHFRYARPRVTFQNADQIPRRRRRPQSAVDDEPAEEEWRIQTNFNMNNSAMACEQEMKRLRYDFRRLVNDLKGSHIAAAINLSIPLPPRQSWCRMEDEGLEEQTDGDAEDIEHNANALLVVGDENQSQINFAKVKSSQEVHKPSSNPVKNKTQLSEFYSCNFTIFAAYIALRVYFGEIAVDSHSTSLLAILDLSPDNVITCPKLKSLLLKAKATEAQYAQEAALQRATEPLRGTTQGAARSPSLFFVHNRVRYRHSESPVWGGAGSGILITSAPSLLQTGRTMARSVSGRRSTSRSGDRSGGRSSEMSSTGHLQPRKDSNLLASRPLRKRSISTFHMVPRKPSVSSNVSMRSESDASDRKGNVHTTVSSTRGRRENTQEKSSNMFSMLQRLRMKNAPVYLSLRPVQRISERIKTTLSRLTISMMRGGKYHQIKKARIYSAFYELLCIVRVTPKEVVDHVNRLNEAWLTWAELSIFRPVELLK</sequence>
<keyword evidence="3" id="KW-1185">Reference proteome</keyword>
<feature type="compositionally biased region" description="Basic and acidic residues" evidence="1">
    <location>
        <begin position="431"/>
        <end position="440"/>
    </location>
</feature>
<dbReference type="OrthoDB" id="6276302at2759"/>
<feature type="region of interest" description="Disordered" evidence="1">
    <location>
        <begin position="359"/>
        <end position="460"/>
    </location>
</feature>
<evidence type="ECO:0000313" key="2">
    <source>
        <dbReference type="EMBL" id="EUB54002.1"/>
    </source>
</evidence>
<proteinExistence type="predicted"/>
<name>W6U6Q2_ECHGR</name>
<dbReference type="GeneID" id="36346853"/>
<organism evidence="2 3">
    <name type="scientific">Echinococcus granulosus</name>
    <name type="common">Hydatid tapeworm</name>
    <dbReference type="NCBI Taxonomy" id="6210"/>
    <lineage>
        <taxon>Eukaryota</taxon>
        <taxon>Metazoa</taxon>
        <taxon>Spiralia</taxon>
        <taxon>Lophotrochozoa</taxon>
        <taxon>Platyhelminthes</taxon>
        <taxon>Cestoda</taxon>
        <taxon>Eucestoda</taxon>
        <taxon>Cyclophyllidea</taxon>
        <taxon>Taeniidae</taxon>
        <taxon>Echinococcus</taxon>
        <taxon>Echinococcus granulosus group</taxon>
    </lineage>
</organism>
<evidence type="ECO:0000256" key="1">
    <source>
        <dbReference type="SAM" id="MobiDB-lite"/>
    </source>
</evidence>
<dbReference type="KEGG" id="egl:EGR_11140"/>
<feature type="compositionally biased region" description="Low complexity" evidence="1">
    <location>
        <begin position="64"/>
        <end position="73"/>
    </location>
</feature>
<accession>W6U6Q2</accession>
<dbReference type="RefSeq" id="XP_024345198.1">
    <property type="nucleotide sequence ID" value="XM_024500387.1"/>
</dbReference>
<gene>
    <name evidence="2" type="ORF">EGR_11140</name>
</gene>
<dbReference type="Proteomes" id="UP000019149">
    <property type="component" value="Unassembled WGS sequence"/>
</dbReference>
<dbReference type="EMBL" id="APAU02000409">
    <property type="protein sequence ID" value="EUB54002.1"/>
    <property type="molecule type" value="Genomic_DNA"/>
</dbReference>
<reference evidence="2 3" key="1">
    <citation type="journal article" date="2013" name="Nat. Genet.">
        <title>The genome of the hydatid tapeworm Echinococcus granulosus.</title>
        <authorList>
            <person name="Zheng H."/>
            <person name="Zhang W."/>
            <person name="Zhang L."/>
            <person name="Zhang Z."/>
            <person name="Li J."/>
            <person name="Lu G."/>
            <person name="Zhu Y."/>
            <person name="Wang Y."/>
            <person name="Huang Y."/>
            <person name="Liu J."/>
            <person name="Kang H."/>
            <person name="Chen J."/>
            <person name="Wang L."/>
            <person name="Chen A."/>
            <person name="Yu S."/>
            <person name="Gao Z."/>
            <person name="Jin L."/>
            <person name="Gu W."/>
            <person name="Wang Z."/>
            <person name="Zhao L."/>
            <person name="Shi B."/>
            <person name="Wen H."/>
            <person name="Lin R."/>
            <person name="Jones M.K."/>
            <person name="Brejova B."/>
            <person name="Vinar T."/>
            <person name="Zhao G."/>
            <person name="McManus D.P."/>
            <person name="Chen Z."/>
            <person name="Zhou Y."/>
            <person name="Wang S."/>
        </authorList>
    </citation>
    <scope>NUCLEOTIDE SEQUENCE [LARGE SCALE GENOMIC DNA]</scope>
</reference>
<feature type="compositionally biased region" description="Low complexity" evidence="1">
    <location>
        <begin position="364"/>
        <end position="374"/>
    </location>
</feature>
<dbReference type="CTD" id="36346853"/>